<organism evidence="11 12">
    <name type="scientific">Vanrija albida</name>
    <dbReference type="NCBI Taxonomy" id="181172"/>
    <lineage>
        <taxon>Eukaryota</taxon>
        <taxon>Fungi</taxon>
        <taxon>Dikarya</taxon>
        <taxon>Basidiomycota</taxon>
        <taxon>Agaricomycotina</taxon>
        <taxon>Tremellomycetes</taxon>
        <taxon>Trichosporonales</taxon>
        <taxon>Trichosporonaceae</taxon>
        <taxon>Vanrija</taxon>
    </lineage>
</organism>
<evidence type="ECO:0000313" key="12">
    <source>
        <dbReference type="Proteomes" id="UP001565368"/>
    </source>
</evidence>
<evidence type="ECO:0000256" key="5">
    <source>
        <dbReference type="ARBA" id="ARBA00022723"/>
    </source>
</evidence>
<dbReference type="PANTHER" id="PTHR11735:SF14">
    <property type="entry name" value="TRNA N6-ADENOSINE THREONYLCARBAMOYLTRANSFERASE"/>
    <property type="match status" value="1"/>
</dbReference>
<feature type="binding site" evidence="9">
    <location>
        <position position="136"/>
    </location>
    <ligand>
        <name>a divalent metal cation</name>
        <dbReference type="ChEBI" id="CHEBI:60240"/>
    </ligand>
</feature>
<dbReference type="Gene3D" id="3.30.420.40">
    <property type="match status" value="2"/>
</dbReference>
<dbReference type="PRINTS" id="PR00789">
    <property type="entry name" value="OSIALOPTASE"/>
</dbReference>
<evidence type="ECO:0000256" key="8">
    <source>
        <dbReference type="ARBA" id="ARBA00048117"/>
    </source>
</evidence>
<dbReference type="InterPro" id="IPR034680">
    <property type="entry name" value="Kae1_archaea_euk"/>
</dbReference>
<sequence>MHTASRRLLCLGIEGSANKLGAGVISHSPSPSNSATLVTVLSNVRHTYITPPGEGFLPSETARHHREWVTRVLREAVKKAGVRMQDLDVIAFTKGVCLRLLELTPGPGMGTPLQVGALVSRTLSLLYDIPLVGVNHCVGRKSPPPAPLTVDIEMGRHITSSSNPIVLYVSGGNTQVIAYSQQRYRIFGETLDIAIGNCLDRFARVIQLRNDPSPGYNIEQEAKKGSRLMPLPYGTKGMDVTLAGILTAVEAYTQDKRYRSWEQLEGLAPDADVITPHDLCFSLQETTFAMLVEITERAMAHVGASDVLIVGGVGCNERLQGMMGIMAAERGGRVFATDESFCIDNGIMIAQAGLLAYRMGQVTPLEKTSVTQRFRTDAVNVTWRA</sequence>
<accession>A0ABR3QB24</accession>
<evidence type="ECO:0000256" key="9">
    <source>
        <dbReference type="HAMAP-Rule" id="MF_03180"/>
    </source>
</evidence>
<comment type="similarity">
    <text evidence="9">Belongs to the KAE1 / TsaD family.</text>
</comment>
<dbReference type="Proteomes" id="UP001565368">
    <property type="component" value="Unassembled WGS sequence"/>
</dbReference>
<feature type="domain" description="Gcp-like" evidence="10">
    <location>
        <begin position="40"/>
        <end position="350"/>
    </location>
</feature>
<feature type="binding site" evidence="9">
    <location>
        <position position="200"/>
    </location>
    <ligand>
        <name>substrate</name>
    </ligand>
</feature>
<protein>
    <recommendedName>
        <fullName evidence="1">N(6)-L-threonylcarbamoyladenine synthase</fullName>
        <ecNumber evidence="1">2.3.1.234</ecNumber>
    </recommendedName>
    <alternativeName>
        <fullName evidence="7">N6-L-threonylcarbamoyladenine synthase</fullName>
    </alternativeName>
</protein>
<keyword evidence="6 9" id="KW-0012">Acyltransferase</keyword>
<keyword evidence="12" id="KW-1185">Reference proteome</keyword>
<feature type="binding site" evidence="9">
    <location>
        <position position="215"/>
    </location>
    <ligand>
        <name>substrate</name>
    </ligand>
</feature>
<evidence type="ECO:0000256" key="3">
    <source>
        <dbReference type="ARBA" id="ARBA00022679"/>
    </source>
</evidence>
<dbReference type="InterPro" id="IPR000905">
    <property type="entry name" value="Gcp-like_dom"/>
</dbReference>
<name>A0ABR3QB24_9TREE</name>
<feature type="binding site" evidence="9">
    <location>
        <begin position="168"/>
        <end position="172"/>
    </location>
    <ligand>
        <name>substrate</name>
    </ligand>
</feature>
<dbReference type="PANTHER" id="PTHR11735">
    <property type="entry name" value="TRNA N6-ADENOSINE THREONYLCARBAMOYLTRANSFERASE"/>
    <property type="match status" value="1"/>
</dbReference>
<dbReference type="CDD" id="cd24132">
    <property type="entry name" value="ASKHA_NBD_OSGEP_like_euk"/>
    <property type="match status" value="1"/>
</dbReference>
<comment type="subcellular location">
    <subcellularLocation>
        <location evidence="9">Cytoplasm</location>
    </subcellularLocation>
    <subcellularLocation>
        <location evidence="9">Nucleus</location>
    </subcellularLocation>
</comment>
<dbReference type="RefSeq" id="XP_069211502.1">
    <property type="nucleotide sequence ID" value="XM_069351116.1"/>
</dbReference>
<comment type="caution">
    <text evidence="9">Lacks conserved residue(s) required for the propagation of feature annotation.</text>
</comment>
<proteinExistence type="inferred from homology"/>
<evidence type="ECO:0000256" key="1">
    <source>
        <dbReference type="ARBA" id="ARBA00012156"/>
    </source>
</evidence>
<dbReference type="GO" id="GO:0061711">
    <property type="term" value="F:tRNA N(6)-L-threonylcarbamoyladenine synthase activity"/>
    <property type="evidence" value="ECO:0007669"/>
    <property type="project" value="UniProtKB-EC"/>
</dbReference>
<evidence type="ECO:0000256" key="6">
    <source>
        <dbReference type="ARBA" id="ARBA00023315"/>
    </source>
</evidence>
<gene>
    <name evidence="11" type="primary">KAE1</name>
    <name evidence="11" type="ORF">Q8F55_002520</name>
</gene>
<evidence type="ECO:0000313" key="11">
    <source>
        <dbReference type="EMBL" id="KAL1411558.1"/>
    </source>
</evidence>
<dbReference type="InterPro" id="IPR017861">
    <property type="entry name" value="KAE1/TsaD"/>
</dbReference>
<evidence type="ECO:0000256" key="2">
    <source>
        <dbReference type="ARBA" id="ARBA00022490"/>
    </source>
</evidence>
<dbReference type="EMBL" id="JBBXJM010000002">
    <property type="protein sequence ID" value="KAL1411558.1"/>
    <property type="molecule type" value="Genomic_DNA"/>
</dbReference>
<evidence type="ECO:0000259" key="10">
    <source>
        <dbReference type="Pfam" id="PF00814"/>
    </source>
</evidence>
<dbReference type="Pfam" id="PF00814">
    <property type="entry name" value="TsaD"/>
    <property type="match status" value="1"/>
</dbReference>
<dbReference type="GeneID" id="95983563"/>
<keyword evidence="4 9" id="KW-0819">tRNA processing</keyword>
<keyword evidence="5 9" id="KW-0479">Metal-binding</keyword>
<comment type="cofactor">
    <cofactor evidence="9">
        <name>a divalent metal cation</name>
        <dbReference type="ChEBI" id="CHEBI:60240"/>
    </cofactor>
    <text evidence="9">Binds 1 divalent metal cation per subunit.</text>
</comment>
<dbReference type="EC" id="2.3.1.234" evidence="1"/>
<feature type="binding site" evidence="9">
    <location>
        <position position="316"/>
    </location>
    <ligand>
        <name>substrate</name>
    </ligand>
</feature>
<feature type="binding site" evidence="9">
    <location>
        <position position="219"/>
    </location>
    <ligand>
        <name>substrate</name>
    </ligand>
</feature>
<comment type="catalytic activity">
    <reaction evidence="8 9">
        <text>L-threonylcarbamoyladenylate + adenosine(37) in tRNA = N(6)-L-threonylcarbamoyladenosine(37) in tRNA + AMP + H(+)</text>
        <dbReference type="Rhea" id="RHEA:37059"/>
        <dbReference type="Rhea" id="RHEA-COMP:10162"/>
        <dbReference type="Rhea" id="RHEA-COMP:10163"/>
        <dbReference type="ChEBI" id="CHEBI:15378"/>
        <dbReference type="ChEBI" id="CHEBI:73682"/>
        <dbReference type="ChEBI" id="CHEBI:74411"/>
        <dbReference type="ChEBI" id="CHEBI:74418"/>
        <dbReference type="ChEBI" id="CHEBI:456215"/>
        <dbReference type="EC" id="2.3.1.234"/>
    </reaction>
</comment>
<reference evidence="11 12" key="1">
    <citation type="submission" date="2023-08" db="EMBL/GenBank/DDBJ databases">
        <title>Annotated Genome Sequence of Vanrija albida AlHP1.</title>
        <authorList>
            <person name="Herzog R."/>
        </authorList>
    </citation>
    <scope>NUCLEOTIDE SEQUENCE [LARGE SCALE GENOMIC DNA]</scope>
    <source>
        <strain evidence="11 12">AlHP1</strain>
    </source>
</reference>
<dbReference type="NCBIfam" id="TIGR00329">
    <property type="entry name" value="gcp_kae1"/>
    <property type="match status" value="1"/>
</dbReference>
<dbReference type="SUPFAM" id="SSF53067">
    <property type="entry name" value="Actin-like ATPase domain"/>
    <property type="match status" value="1"/>
</dbReference>
<comment type="caution">
    <text evidence="11">The sequence shown here is derived from an EMBL/GenBank/DDBJ whole genome shotgun (WGS) entry which is preliminary data.</text>
</comment>
<evidence type="ECO:0000256" key="4">
    <source>
        <dbReference type="ARBA" id="ARBA00022694"/>
    </source>
</evidence>
<keyword evidence="2 9" id="KW-0963">Cytoplasm</keyword>
<feature type="binding site" evidence="9">
    <location>
        <position position="344"/>
    </location>
    <ligand>
        <name>a divalent metal cation</name>
        <dbReference type="ChEBI" id="CHEBI:60240"/>
    </ligand>
</feature>
<dbReference type="InterPro" id="IPR043129">
    <property type="entry name" value="ATPase_NBD"/>
</dbReference>
<evidence type="ECO:0000256" key="7">
    <source>
        <dbReference type="ARBA" id="ARBA00030439"/>
    </source>
</evidence>
<keyword evidence="3 9" id="KW-0808">Transferase</keyword>
<keyword evidence="9" id="KW-0539">Nucleus</keyword>
<feature type="binding site" evidence="9">
    <location>
        <position position="168"/>
    </location>
    <ligand>
        <name>a divalent metal cation</name>
        <dbReference type="ChEBI" id="CHEBI:60240"/>
    </ligand>
</feature>
<dbReference type="HAMAP" id="MF_01446">
    <property type="entry name" value="Kae1"/>
    <property type="match status" value="1"/>
</dbReference>